<name>A0ABX9QMW4_9BACT</name>
<keyword evidence="1" id="KW-0732">Signal</keyword>
<dbReference type="PANTHER" id="PTHR45632:SF17">
    <property type="entry name" value="KELCH-LIKE PROTEIN 31"/>
    <property type="match status" value="1"/>
</dbReference>
<evidence type="ECO:0000259" key="2">
    <source>
        <dbReference type="PROSITE" id="PS50093"/>
    </source>
</evidence>
<proteinExistence type="predicted"/>
<dbReference type="Gene3D" id="2.130.10.80">
    <property type="entry name" value="Galactose oxidase/kelch, beta-propeller"/>
    <property type="match status" value="4"/>
</dbReference>
<dbReference type="PROSITE" id="PS51257">
    <property type="entry name" value="PROKAR_LIPOPROTEIN"/>
    <property type="match status" value="1"/>
</dbReference>
<protein>
    <submittedName>
        <fullName evidence="3">Kelch-like protein</fullName>
    </submittedName>
</protein>
<dbReference type="SUPFAM" id="SSF50965">
    <property type="entry name" value="Galactose oxidase, central domain"/>
    <property type="match status" value="2"/>
</dbReference>
<accession>A0ABX9QMW4</accession>
<dbReference type="Pfam" id="PF02010">
    <property type="entry name" value="REJ"/>
    <property type="match status" value="1"/>
</dbReference>
<dbReference type="SUPFAM" id="SSF49299">
    <property type="entry name" value="PKD domain"/>
    <property type="match status" value="1"/>
</dbReference>
<dbReference type="RefSeq" id="WP_120582151.1">
    <property type="nucleotide sequence ID" value="NZ_RAWI01000032.1"/>
</dbReference>
<dbReference type="InterPro" id="IPR002859">
    <property type="entry name" value="PKD/REJ-like"/>
</dbReference>
<organism evidence="3 4">
    <name type="scientific">Corallococcus praedator</name>
    <dbReference type="NCBI Taxonomy" id="2316724"/>
    <lineage>
        <taxon>Bacteria</taxon>
        <taxon>Pseudomonadati</taxon>
        <taxon>Myxococcota</taxon>
        <taxon>Myxococcia</taxon>
        <taxon>Myxococcales</taxon>
        <taxon>Cystobacterineae</taxon>
        <taxon>Myxococcaceae</taxon>
        <taxon>Corallococcus</taxon>
    </lineage>
</organism>
<dbReference type="Pfam" id="PF01344">
    <property type="entry name" value="Kelch_1"/>
    <property type="match status" value="1"/>
</dbReference>
<sequence>MKNASPRLLLALALALLTGCSAASDTGAARLAVFLPHAGTSAIARVSVTASGADIPSASVDLAPASSVQSGRLGDIPVGSHRSFLAQAFDASGALLFQGSASGVSISAGQSSFIGITLQEPNAPPASLNEPPVIDALVASSTSVRVGNALSLAVSAHGLHPDEPLSYAWSSSSGAFSSASASSTAWAASNDPGTQTLTLTVTDSGGLSASASLDVTVLAGDEEGSAQVTLSFNSAPRVDSLGATPARLAVGQSTAVSVSASDLEGDSLSYAWSASCEGSWANASSRAARFIPSALPAGNCNNCELTVAVSDGRGGQSTGTLSLCVGTTPEPHHFNPFILRSYSSTLPWEHISAAQVLTYEVAASDPEGSALSFSWAANTGSLGTPANTASQSRTTWTAPSCVGGDTTPIITATVTNAFNLTATSSFTVMGLPTCILSEWVPTDAMAAARRDSTATLLLNDQVLAAGGQNTTALATAELYTATAGTWSSAGVMRSARYLHTATRLQNGTVLVAGGYNSGSGYLAAAELYTPGSGTWSATGAMRAPRYLHTATRLLNGKVLVAGGFNSASAYLGTAELYDPASGTWSTTGSMASPRGYHTATLLPDGRVLVAGGRGTSFLATAELYDPASGTWSTTTGAMASIRASHAAALLTNGKVLVAGGSNTSTSLATAELYDPATGTWSATGPMASPRSSHAAALVLNNGRVLVSGGRSGSSSLATTEVYLPASGTWSASGSMTSPRANHTATLLPNGKLLVSGGVRGSTPLSTADLYAP</sequence>
<dbReference type="InterPro" id="IPR035986">
    <property type="entry name" value="PKD_dom_sf"/>
</dbReference>
<dbReference type="InterPro" id="IPR013783">
    <property type="entry name" value="Ig-like_fold"/>
</dbReference>
<feature type="signal peptide" evidence="1">
    <location>
        <begin position="1"/>
        <end position="23"/>
    </location>
</feature>
<dbReference type="InterPro" id="IPR037293">
    <property type="entry name" value="Gal_Oxidase_central_sf"/>
</dbReference>
<reference evidence="3 4" key="1">
    <citation type="submission" date="2018-09" db="EMBL/GenBank/DDBJ databases">
        <authorList>
            <person name="Livingstone P.G."/>
            <person name="Whitworth D.E."/>
        </authorList>
    </citation>
    <scope>NUCLEOTIDE SEQUENCE [LARGE SCALE GENOMIC DNA]</scope>
    <source>
        <strain evidence="3 4">CA031B</strain>
    </source>
</reference>
<dbReference type="EMBL" id="RAWI01000032">
    <property type="protein sequence ID" value="RKI14002.1"/>
    <property type="molecule type" value="Genomic_DNA"/>
</dbReference>
<evidence type="ECO:0000313" key="4">
    <source>
        <dbReference type="Proteomes" id="UP000278907"/>
    </source>
</evidence>
<dbReference type="SMART" id="SM00612">
    <property type="entry name" value="Kelch"/>
    <property type="match status" value="6"/>
</dbReference>
<dbReference type="InterPro" id="IPR006652">
    <property type="entry name" value="Kelch_1"/>
</dbReference>
<dbReference type="Pfam" id="PF24681">
    <property type="entry name" value="Kelch_KLHDC2_KLHL20_DRC7"/>
    <property type="match status" value="1"/>
</dbReference>
<gene>
    <name evidence="3" type="ORF">D7Y13_06695</name>
</gene>
<dbReference type="Gene3D" id="2.60.40.10">
    <property type="entry name" value="Immunoglobulins"/>
    <property type="match status" value="1"/>
</dbReference>
<keyword evidence="4" id="KW-1185">Reference proteome</keyword>
<comment type="caution">
    <text evidence="3">The sequence shown here is derived from an EMBL/GenBank/DDBJ whole genome shotgun (WGS) entry which is preliminary data.</text>
</comment>
<evidence type="ECO:0000256" key="1">
    <source>
        <dbReference type="SAM" id="SignalP"/>
    </source>
</evidence>
<dbReference type="PANTHER" id="PTHR45632">
    <property type="entry name" value="LD33804P"/>
    <property type="match status" value="1"/>
</dbReference>
<dbReference type="InterPro" id="IPR000601">
    <property type="entry name" value="PKD_dom"/>
</dbReference>
<dbReference type="InterPro" id="IPR011043">
    <property type="entry name" value="Gal_Oxase/kelch_b-propeller"/>
</dbReference>
<feature type="domain" description="PKD" evidence="2">
    <location>
        <begin position="163"/>
        <end position="217"/>
    </location>
</feature>
<dbReference type="PROSITE" id="PS50093">
    <property type="entry name" value="PKD"/>
    <property type="match status" value="1"/>
</dbReference>
<feature type="chain" id="PRO_5045227121" evidence="1">
    <location>
        <begin position="24"/>
        <end position="772"/>
    </location>
</feature>
<dbReference type="Proteomes" id="UP000278907">
    <property type="component" value="Unassembled WGS sequence"/>
</dbReference>
<evidence type="ECO:0000313" key="3">
    <source>
        <dbReference type="EMBL" id="RKI14002.1"/>
    </source>
</evidence>